<accession>A0AAN9AHT2</accession>
<evidence type="ECO:0000259" key="2">
    <source>
        <dbReference type="PROSITE" id="PS50804"/>
    </source>
</evidence>
<reference evidence="3 4" key="1">
    <citation type="submission" date="2024-02" db="EMBL/GenBank/DDBJ databases">
        <title>Chromosome-scale genome assembly of the rough periwinkle Littorina saxatilis.</title>
        <authorList>
            <person name="De Jode A."/>
            <person name="Faria R."/>
            <person name="Formenti G."/>
            <person name="Sims Y."/>
            <person name="Smith T.P."/>
            <person name="Tracey A."/>
            <person name="Wood J.M.D."/>
            <person name="Zagrodzka Z.B."/>
            <person name="Johannesson K."/>
            <person name="Butlin R.K."/>
            <person name="Leder E.H."/>
        </authorList>
    </citation>
    <scope>NUCLEOTIDE SEQUENCE [LARGE SCALE GENOMIC DNA]</scope>
    <source>
        <strain evidence="3">Snail1</strain>
        <tissue evidence="3">Muscle</tissue>
    </source>
</reference>
<proteinExistence type="predicted"/>
<dbReference type="InterPro" id="IPR003309">
    <property type="entry name" value="SCAN_dom"/>
</dbReference>
<dbReference type="Gene3D" id="1.10.4020.10">
    <property type="entry name" value="DNA breaking-rejoining enzymes"/>
    <property type="match status" value="1"/>
</dbReference>
<dbReference type="InterPro" id="IPR038269">
    <property type="entry name" value="SCAN_sf"/>
</dbReference>
<feature type="compositionally biased region" description="Gly residues" evidence="1">
    <location>
        <begin position="329"/>
        <end position="340"/>
    </location>
</feature>
<feature type="region of interest" description="Disordered" evidence="1">
    <location>
        <begin position="115"/>
        <end position="139"/>
    </location>
</feature>
<feature type="domain" description="SCAN box" evidence="2">
    <location>
        <begin position="220"/>
        <end position="301"/>
    </location>
</feature>
<feature type="region of interest" description="Disordered" evidence="1">
    <location>
        <begin position="317"/>
        <end position="347"/>
    </location>
</feature>
<dbReference type="EMBL" id="JBAMIC010004070">
    <property type="protein sequence ID" value="KAK7087163.1"/>
    <property type="molecule type" value="Genomic_DNA"/>
</dbReference>
<evidence type="ECO:0000313" key="3">
    <source>
        <dbReference type="EMBL" id="KAK7087163.1"/>
    </source>
</evidence>
<dbReference type="SUPFAM" id="SSF47353">
    <property type="entry name" value="Retrovirus capsid dimerization domain-like"/>
    <property type="match status" value="1"/>
</dbReference>
<evidence type="ECO:0000313" key="4">
    <source>
        <dbReference type="Proteomes" id="UP001374579"/>
    </source>
</evidence>
<feature type="compositionally biased region" description="Basic and acidic residues" evidence="1">
    <location>
        <begin position="115"/>
        <end position="135"/>
    </location>
</feature>
<dbReference type="Pfam" id="PF02023">
    <property type="entry name" value="SCAN"/>
    <property type="match status" value="1"/>
</dbReference>
<comment type="caution">
    <text evidence="3">The sequence shown here is derived from an EMBL/GenBank/DDBJ whole genome shotgun (WGS) entry which is preliminary data.</text>
</comment>
<dbReference type="Proteomes" id="UP001374579">
    <property type="component" value="Unassembled WGS sequence"/>
</dbReference>
<feature type="region of interest" description="Disordered" evidence="1">
    <location>
        <begin position="59"/>
        <end position="97"/>
    </location>
</feature>
<dbReference type="AlphaFoldDB" id="A0AAN9AHT2"/>
<protein>
    <recommendedName>
        <fullName evidence="2">SCAN box domain-containing protein</fullName>
    </recommendedName>
</protein>
<dbReference type="PANTHER" id="PTHR46888:SF1">
    <property type="entry name" value="RIBONUCLEASE H"/>
    <property type="match status" value="1"/>
</dbReference>
<dbReference type="PROSITE" id="PS50804">
    <property type="entry name" value="SCAN_BOX"/>
    <property type="match status" value="1"/>
</dbReference>
<dbReference type="PANTHER" id="PTHR46888">
    <property type="entry name" value="ZINC KNUCKLE DOMAINCONTAINING PROTEIN-RELATED"/>
    <property type="match status" value="1"/>
</dbReference>
<sequence length="347" mass="39546">MAGAYKDTNFEEYLAQSNKLSMTGEAQQKYILQCMERDERVVSREMEKIKAEAEAKIKAAEAEAKVKAAEAEAKAKAAEAEADRRERVENAEAERREREDIRNFELKKLDIEARARTEANENRERPEHRDREQKTHPRNYPRLPMFKEAIDSMDSFLCRFEAHAEALSWPKKDWGILLSAVVDGQALNLFHTLNAKGGLQYETLKECLLTKFHCNAEGFRQKFRSAKPEVEESFLSFGTRLRHLFDRWVQLNGTENTFESLAELVIQEQMLSSVAKELAVFLRERNPKKLTELIELAENYRVAHPSKILAGKGDNVAAFSAPHNRGGHTNRGGQRGGKGGSHSRLTN</sequence>
<gene>
    <name evidence="3" type="ORF">V1264_021246</name>
</gene>
<evidence type="ECO:0000256" key="1">
    <source>
        <dbReference type="SAM" id="MobiDB-lite"/>
    </source>
</evidence>
<organism evidence="3 4">
    <name type="scientific">Littorina saxatilis</name>
    <dbReference type="NCBI Taxonomy" id="31220"/>
    <lineage>
        <taxon>Eukaryota</taxon>
        <taxon>Metazoa</taxon>
        <taxon>Spiralia</taxon>
        <taxon>Lophotrochozoa</taxon>
        <taxon>Mollusca</taxon>
        <taxon>Gastropoda</taxon>
        <taxon>Caenogastropoda</taxon>
        <taxon>Littorinimorpha</taxon>
        <taxon>Littorinoidea</taxon>
        <taxon>Littorinidae</taxon>
        <taxon>Littorina</taxon>
    </lineage>
</organism>
<name>A0AAN9AHT2_9CAEN</name>
<keyword evidence="4" id="KW-1185">Reference proteome</keyword>